<evidence type="ECO:0000313" key="1">
    <source>
        <dbReference type="EMBL" id="QPH50432.1"/>
    </source>
</evidence>
<proteinExistence type="predicted"/>
<dbReference type="RefSeq" id="WP_196110514.1">
    <property type="nucleotide sequence ID" value="NZ_CP064943.1"/>
</dbReference>
<dbReference type="EMBL" id="CP064946">
    <property type="protein sequence ID" value="QPH50432.1"/>
    <property type="molecule type" value="Genomic_DNA"/>
</dbReference>
<dbReference type="AlphaFoldDB" id="A0A7S9LJT3"/>
<reference evidence="1 2" key="1">
    <citation type="submission" date="2020-11" db="EMBL/GenBank/DDBJ databases">
        <title>Pseudomonas fulva producing VIM-24.</title>
        <authorList>
            <person name="Liu S."/>
        </authorList>
    </citation>
    <scope>NUCLEOTIDE SEQUENCE [LARGE SCALE GENOMIC DNA]</scope>
    <source>
        <strain evidence="1 2">ZDHY414</strain>
    </source>
</reference>
<protein>
    <submittedName>
        <fullName evidence="1">Uncharacterized protein</fullName>
    </submittedName>
</protein>
<accession>A0A7S9LJT3</accession>
<gene>
    <name evidence="1" type="ORF">IZU98_06910</name>
</gene>
<evidence type="ECO:0000313" key="2">
    <source>
        <dbReference type="Proteomes" id="UP000594430"/>
    </source>
</evidence>
<sequence>MSGNSLGALLAWMRDNPNLSGWDFITAFSAGQLNSLLQAHHVQRWLTHTAIDDLTGTLQIANTKLTYHLLGYRLGPASLVPGQASWQTPRLTQAVAMEGGLLVATERGEVTALSAHDALDALALQYRLPVASDGPRLSVDLAQIEQVHFALSDQVAGSEESTAFIRALFNALPESKRVSTLFDFPSVPGNRFLGVRQLALRTHDSKADGQLAVVLFASLEQGPTGSLPSDRSNFPFLLPDDLPGDVPANACVLLSRRVLHRAAYANGLTGMFDAAAFSYTHAGQVLTEMRATSGVLRGARRQVRTRDFMFNCEAFEVPAAGGIEPLGALFDDDGVQMTWRSQFALKCSYTRHDSQYPQLLAVTFAFTMSHRFDLCLATPAEDAGGLLLGYFHWPLGVIGEVTPVSGMPTLPAAEVAQIEHAAGLVLKQAILEGLSRNLTAYVPEQLLATALLPGGTSLFVEHAEYPHGLAAFVKAQGADAFRLIDENVHLAAGASHVFRVYPPQVGVRWSVAILPGERGEPGRIDPTTGVYTAPPRHAIDENGVKIRITVTQPSTAIQQVGLITVLPHALTVNPLIQVCWSEDQVELSAGTTGEQLEWQIINPRPGSGTLDVVEGAPFKRTYIAGAQVADLHYVLDEVQMRDVTSGQERSLHVLVRQKPSSLTLTCTPLAAGRRQFTAMFNGQPMADVNWRVALGPGHFVQRGRYEPGSNDGERFLLVFADLDSPFGLLEGHLIVVLDERWPDAVWVGSETTTHSDIDPRG</sequence>
<dbReference type="Proteomes" id="UP000594430">
    <property type="component" value="Chromosome"/>
</dbReference>
<name>A0A7S9LJT3_9PSED</name>
<organism evidence="1 2">
    <name type="scientific">Pseudomonas fulva</name>
    <dbReference type="NCBI Taxonomy" id="47880"/>
    <lineage>
        <taxon>Bacteria</taxon>
        <taxon>Pseudomonadati</taxon>
        <taxon>Pseudomonadota</taxon>
        <taxon>Gammaproteobacteria</taxon>
        <taxon>Pseudomonadales</taxon>
        <taxon>Pseudomonadaceae</taxon>
        <taxon>Pseudomonas</taxon>
    </lineage>
</organism>